<dbReference type="NCBIfam" id="TIGR00254">
    <property type="entry name" value="GGDEF"/>
    <property type="match status" value="1"/>
</dbReference>
<dbReference type="FunFam" id="3.30.70.270:FF:000001">
    <property type="entry name" value="Diguanylate cyclase domain protein"/>
    <property type="match status" value="1"/>
</dbReference>
<feature type="domain" description="EAL" evidence="2">
    <location>
        <begin position="244"/>
        <end position="497"/>
    </location>
</feature>
<dbReference type="PROSITE" id="PS50883">
    <property type="entry name" value="EAL"/>
    <property type="match status" value="1"/>
</dbReference>
<comment type="catalytic activity">
    <reaction evidence="1">
        <text>3',3'-c-di-GMP + H2O = 5'-phosphoguanylyl(3'-&gt;5')guanosine + H(+)</text>
        <dbReference type="Rhea" id="RHEA:24902"/>
        <dbReference type="ChEBI" id="CHEBI:15377"/>
        <dbReference type="ChEBI" id="CHEBI:15378"/>
        <dbReference type="ChEBI" id="CHEBI:58754"/>
        <dbReference type="ChEBI" id="CHEBI:58805"/>
        <dbReference type="EC" id="3.1.4.52"/>
    </reaction>
    <physiologicalReaction direction="left-to-right" evidence="1">
        <dbReference type="Rhea" id="RHEA:24903"/>
    </physiologicalReaction>
</comment>
<dbReference type="KEGG" id="rfr:Rfer_2220"/>
<name>Q21WB0_ALBFT</name>
<dbReference type="InterPro" id="IPR035919">
    <property type="entry name" value="EAL_sf"/>
</dbReference>
<dbReference type="InterPro" id="IPR043128">
    <property type="entry name" value="Rev_trsase/Diguanyl_cyclase"/>
</dbReference>
<dbReference type="SUPFAM" id="SSF141868">
    <property type="entry name" value="EAL domain-like"/>
    <property type="match status" value="1"/>
</dbReference>
<evidence type="ECO:0000313" key="5">
    <source>
        <dbReference type="Proteomes" id="UP000008332"/>
    </source>
</evidence>
<feature type="domain" description="GGDEF" evidence="3">
    <location>
        <begin position="102"/>
        <end position="235"/>
    </location>
</feature>
<dbReference type="SMART" id="SM00052">
    <property type="entry name" value="EAL"/>
    <property type="match status" value="1"/>
</dbReference>
<dbReference type="HOGENOM" id="CLU_000445_70_50_4"/>
<dbReference type="CDD" id="cd01948">
    <property type="entry name" value="EAL"/>
    <property type="match status" value="1"/>
</dbReference>
<dbReference type="EMBL" id="CP000267">
    <property type="protein sequence ID" value="ABD69943.1"/>
    <property type="molecule type" value="Genomic_DNA"/>
</dbReference>
<dbReference type="InterPro" id="IPR029787">
    <property type="entry name" value="Nucleotide_cyclase"/>
</dbReference>
<dbReference type="OrthoDB" id="9813903at2"/>
<dbReference type="RefSeq" id="WP_011464511.1">
    <property type="nucleotide sequence ID" value="NC_007908.1"/>
</dbReference>
<evidence type="ECO:0000259" key="3">
    <source>
        <dbReference type="PROSITE" id="PS50887"/>
    </source>
</evidence>
<dbReference type="Pfam" id="PF00990">
    <property type="entry name" value="GGDEF"/>
    <property type="match status" value="1"/>
</dbReference>
<organism evidence="4 5">
    <name type="scientific">Albidiferax ferrireducens (strain ATCC BAA-621 / DSM 15236 / T118)</name>
    <name type="common">Rhodoferax ferrireducens</name>
    <dbReference type="NCBI Taxonomy" id="338969"/>
    <lineage>
        <taxon>Bacteria</taxon>
        <taxon>Pseudomonadati</taxon>
        <taxon>Pseudomonadota</taxon>
        <taxon>Betaproteobacteria</taxon>
        <taxon>Burkholderiales</taxon>
        <taxon>Comamonadaceae</taxon>
        <taxon>Rhodoferax</taxon>
    </lineage>
</organism>
<dbReference type="SMART" id="SM00267">
    <property type="entry name" value="GGDEF"/>
    <property type="match status" value="1"/>
</dbReference>
<proteinExistence type="predicted"/>
<evidence type="ECO:0000256" key="1">
    <source>
        <dbReference type="ARBA" id="ARBA00051114"/>
    </source>
</evidence>
<dbReference type="AlphaFoldDB" id="Q21WB0"/>
<sequence length="499" mass="55341">MTRVPGYLYKVAAHLLHATFHASLRRPLKWLRVQGLREKVTLNAVPDGVLRIVCVHDLSERKKFEESLRYQATHDELTGLPNRWLFHLHLSQALVRARRTGLRVAVLFLDLDYFRSVNDSFGHTTGDALLVQVGTRIRSTLRENDTLARLGGDEFAILLADMKNVDEAVRVASKLLLSLQASYRLQDQDVYSGGSLGLAFYPDDAQDSDTLLRYADMAMYQAKQAGRGGYACYSQEMDLRGHENMRLHTRLKEAMAQGILQLHYQPQVDVESGAIVGAEALLRWHDPELGHVSPARFIPVAEATGLILPLSDWVLETACQQIAAWTQAGTPLRVAVNVSAQQFRQRNLPEQVRAALARTGAQAQWLDIEITESVAMTQPAQAREQLDALVGLGCRIALDDFGTGYSSLAYLKALPVSKLKIDKSFMDGIPQDANDVAISRAIIALAKSLGLTLVAEGVETDAQLAFLRQYGCEVYQGWLFAKAMTVQELTSRLHGVQVP</sequence>
<dbReference type="SUPFAM" id="SSF55073">
    <property type="entry name" value="Nucleotide cyclase"/>
    <property type="match status" value="1"/>
</dbReference>
<dbReference type="InterPro" id="IPR052155">
    <property type="entry name" value="Biofilm_reg_signaling"/>
</dbReference>
<dbReference type="Gene3D" id="3.30.70.270">
    <property type="match status" value="1"/>
</dbReference>
<dbReference type="eggNOG" id="COG5001">
    <property type="taxonomic scope" value="Bacteria"/>
</dbReference>
<keyword evidence="5" id="KW-1185">Reference proteome</keyword>
<dbReference type="Proteomes" id="UP000008332">
    <property type="component" value="Chromosome"/>
</dbReference>
<reference evidence="5" key="1">
    <citation type="submission" date="2006-02" db="EMBL/GenBank/DDBJ databases">
        <title>Complete sequence of chromosome of Rhodoferax ferrireducens DSM 15236.</title>
        <authorList>
            <person name="Copeland A."/>
            <person name="Lucas S."/>
            <person name="Lapidus A."/>
            <person name="Barry K."/>
            <person name="Detter J.C."/>
            <person name="Glavina del Rio T."/>
            <person name="Hammon N."/>
            <person name="Israni S."/>
            <person name="Pitluck S."/>
            <person name="Brettin T."/>
            <person name="Bruce D."/>
            <person name="Han C."/>
            <person name="Tapia R."/>
            <person name="Gilna P."/>
            <person name="Kiss H."/>
            <person name="Schmutz J."/>
            <person name="Larimer F."/>
            <person name="Land M."/>
            <person name="Kyrpides N."/>
            <person name="Ivanova N."/>
            <person name="Richardson P."/>
        </authorList>
    </citation>
    <scope>NUCLEOTIDE SEQUENCE [LARGE SCALE GENOMIC DNA]</scope>
    <source>
        <strain evidence="5">ATCC BAA-621 / DSM 15236 / T118</strain>
    </source>
</reference>
<accession>Q21WB0</accession>
<evidence type="ECO:0000259" key="2">
    <source>
        <dbReference type="PROSITE" id="PS50883"/>
    </source>
</evidence>
<dbReference type="CDD" id="cd01949">
    <property type="entry name" value="GGDEF"/>
    <property type="match status" value="1"/>
</dbReference>
<dbReference type="PANTHER" id="PTHR44757:SF2">
    <property type="entry name" value="BIOFILM ARCHITECTURE MAINTENANCE PROTEIN MBAA"/>
    <property type="match status" value="1"/>
</dbReference>
<dbReference type="InterPro" id="IPR001633">
    <property type="entry name" value="EAL_dom"/>
</dbReference>
<evidence type="ECO:0000313" key="4">
    <source>
        <dbReference type="EMBL" id="ABD69943.1"/>
    </source>
</evidence>
<dbReference type="PANTHER" id="PTHR44757">
    <property type="entry name" value="DIGUANYLATE CYCLASE DGCP"/>
    <property type="match status" value="1"/>
</dbReference>
<dbReference type="Gene3D" id="3.20.20.450">
    <property type="entry name" value="EAL domain"/>
    <property type="match status" value="1"/>
</dbReference>
<dbReference type="InterPro" id="IPR000160">
    <property type="entry name" value="GGDEF_dom"/>
</dbReference>
<dbReference type="GO" id="GO:0071732">
    <property type="term" value="P:cellular response to nitric oxide"/>
    <property type="evidence" value="ECO:0007669"/>
    <property type="project" value="UniProtKB-ARBA"/>
</dbReference>
<dbReference type="PROSITE" id="PS50887">
    <property type="entry name" value="GGDEF"/>
    <property type="match status" value="1"/>
</dbReference>
<dbReference type="Pfam" id="PF00563">
    <property type="entry name" value="EAL"/>
    <property type="match status" value="1"/>
</dbReference>
<dbReference type="STRING" id="338969.Rfer_2220"/>
<dbReference type="FunFam" id="3.20.20.450:FF:000001">
    <property type="entry name" value="Cyclic di-GMP phosphodiesterase yahA"/>
    <property type="match status" value="1"/>
</dbReference>
<gene>
    <name evidence="4" type="ordered locus">Rfer_2220</name>
</gene>
<protein>
    <submittedName>
        <fullName evidence="4">Diguanylate cyclase/phosphodiesterase</fullName>
    </submittedName>
</protein>
<dbReference type="GO" id="GO:0071111">
    <property type="term" value="F:cyclic-guanylate-specific phosphodiesterase activity"/>
    <property type="evidence" value="ECO:0007669"/>
    <property type="project" value="UniProtKB-EC"/>
</dbReference>